<organism evidence="2 3">
    <name type="scientific">Fibrobacter succinogenes (strain ATCC 19169 / S85)</name>
    <dbReference type="NCBI Taxonomy" id="59374"/>
    <lineage>
        <taxon>Bacteria</taxon>
        <taxon>Pseudomonadati</taxon>
        <taxon>Fibrobacterota</taxon>
        <taxon>Fibrobacteria</taxon>
        <taxon>Fibrobacterales</taxon>
        <taxon>Fibrobacteraceae</taxon>
        <taxon>Fibrobacter</taxon>
    </lineage>
</organism>
<feature type="transmembrane region" description="Helical" evidence="1">
    <location>
        <begin position="179"/>
        <end position="203"/>
    </location>
</feature>
<feature type="transmembrane region" description="Helical" evidence="1">
    <location>
        <begin position="45"/>
        <end position="61"/>
    </location>
</feature>
<evidence type="ECO:0008006" key="4">
    <source>
        <dbReference type="Google" id="ProtNLM"/>
    </source>
</evidence>
<accession>A0ABN3YRS9</accession>
<dbReference type="Pfam" id="PF09997">
    <property type="entry name" value="DUF2238"/>
    <property type="match status" value="1"/>
</dbReference>
<dbReference type="Proteomes" id="UP000001497">
    <property type="component" value="Chromosome"/>
</dbReference>
<protein>
    <recommendedName>
        <fullName evidence="4">Inner membrane protein YjdF</fullName>
    </recommendedName>
</protein>
<dbReference type="InterPro" id="IPR058534">
    <property type="entry name" value="YjdF"/>
</dbReference>
<keyword evidence="1" id="KW-0472">Membrane</keyword>
<evidence type="ECO:0000313" key="2">
    <source>
        <dbReference type="EMBL" id="ACX74063.1"/>
    </source>
</evidence>
<dbReference type="EMBL" id="CP001792">
    <property type="protein sequence ID" value="ACX74063.1"/>
    <property type="molecule type" value="Genomic_DNA"/>
</dbReference>
<feature type="transmembrane region" description="Helical" evidence="1">
    <location>
        <begin position="68"/>
        <end position="89"/>
    </location>
</feature>
<reference evidence="2" key="1">
    <citation type="submission" date="2009-10" db="EMBL/GenBank/DDBJ databases">
        <title>Complete sequence of Fibrobacter succinogenes subsp. succinogenes S85.</title>
        <authorList>
            <consortium name="US DOE Joint Genome Institute"/>
            <person name="Lucas S."/>
            <person name="Copeland A."/>
            <person name="Lapidus A."/>
            <person name="Glavina del Rio T."/>
            <person name="Tice H."/>
            <person name="Bruce D."/>
            <person name="Goodwin L."/>
            <person name="Pitluck S."/>
            <person name="Chertkov O."/>
            <person name="Detter J.C."/>
            <person name="Han C."/>
            <person name="Tapia R."/>
            <person name="Larimer F."/>
            <person name="Land M."/>
            <person name="Hauser L."/>
            <person name="Kyrpides N."/>
            <person name="Mikhailova N."/>
            <person name="Weimer P.J."/>
            <person name="Stevenson D.M."/>
            <person name="Boyum J."/>
            <person name="Brumm P.I."/>
            <person name="Mead D."/>
        </authorList>
    </citation>
    <scope>NUCLEOTIDE SEQUENCE [LARGE SCALE GENOMIC DNA]</scope>
    <source>
        <strain evidence="2">S85</strain>
    </source>
</reference>
<feature type="transmembrane region" description="Helical" evidence="1">
    <location>
        <begin position="141"/>
        <end position="159"/>
    </location>
</feature>
<keyword evidence="1" id="KW-1133">Transmembrane helix</keyword>
<feature type="transmembrane region" description="Helical" evidence="1">
    <location>
        <begin position="112"/>
        <end position="129"/>
    </location>
</feature>
<gene>
    <name evidence="2" type="ordered locus">Fisuc_0451</name>
</gene>
<dbReference type="InterPro" id="IPR014509">
    <property type="entry name" value="YjdF-like"/>
</dbReference>
<sequence length="217" mass="24478">MSMKICIIPTMNNIAKSHLFLLAFVLLTMLWSVVGVEDTYLTWILEAAPAIVGLLVLVFTYKKFRMPTYLYVVMAFHMAVLLVGAHYSYAKVPLGFWMQDWFGFARNNYDKIGHLMQGVTPGLVMIELLRRTTPIKTAGWTGFLSVCVAEAISALYEIIEWLASLSNPTDTEAFLGTQGYIWDTQTDMFMCLIGATIAVIIRLRVLRLPTSGRLLNH</sequence>
<proteinExistence type="predicted"/>
<keyword evidence="1" id="KW-0812">Transmembrane</keyword>
<dbReference type="PIRSF" id="PIRSF020606">
    <property type="entry name" value="UCP020606"/>
    <property type="match status" value="1"/>
</dbReference>
<evidence type="ECO:0000313" key="3">
    <source>
        <dbReference type="Proteomes" id="UP000001497"/>
    </source>
</evidence>
<keyword evidence="3" id="KW-1185">Reference proteome</keyword>
<evidence type="ECO:0000256" key="1">
    <source>
        <dbReference type="SAM" id="Phobius"/>
    </source>
</evidence>
<name>A0ABN3YRS9_FIBSS</name>